<reference evidence="2 3" key="1">
    <citation type="submission" date="2020-02" db="EMBL/GenBank/DDBJ databases">
        <authorList>
            <person name="Li X.-J."/>
            <person name="Han X.-M."/>
        </authorList>
    </citation>
    <scope>NUCLEOTIDE SEQUENCE [LARGE SCALE GENOMIC DNA]</scope>
    <source>
        <strain evidence="2 3">CCTCC AB 2017055</strain>
    </source>
</reference>
<evidence type="ECO:0000313" key="3">
    <source>
        <dbReference type="Proteomes" id="UP000475214"/>
    </source>
</evidence>
<feature type="compositionally biased region" description="Low complexity" evidence="1">
    <location>
        <begin position="36"/>
        <end position="52"/>
    </location>
</feature>
<evidence type="ECO:0000256" key="1">
    <source>
        <dbReference type="SAM" id="MobiDB-lite"/>
    </source>
</evidence>
<keyword evidence="3" id="KW-1185">Reference proteome</keyword>
<sequence>MAVLLCAVVVLAGCSDDEPDAQPTDASSATGEAVAESESTPSPGPSDSPGATATDEATDGPSPAPDPTAEIEAEITQFFEEYIDVVNESWSSEDALERRREMFADSCQECLHGYELTKRKHDEGLVFDAGEVVVSSVQLTSIEGGSVVFMTVMDSPSGALRTTGGEVVQEFDEYVDVQSVYQAVRSEAGDWIIVSGEVL</sequence>
<proteinExistence type="predicted"/>
<feature type="region of interest" description="Disordered" evidence="1">
    <location>
        <begin position="14"/>
        <end position="68"/>
    </location>
</feature>
<dbReference type="RefSeq" id="WP_163743674.1">
    <property type="nucleotide sequence ID" value="NZ_JAAGOA010000025.1"/>
</dbReference>
<organism evidence="2 3">
    <name type="scientific">Phytoactinopolyspora halotolerans</name>
    <dbReference type="NCBI Taxonomy" id="1981512"/>
    <lineage>
        <taxon>Bacteria</taxon>
        <taxon>Bacillati</taxon>
        <taxon>Actinomycetota</taxon>
        <taxon>Actinomycetes</taxon>
        <taxon>Jiangellales</taxon>
        <taxon>Jiangellaceae</taxon>
        <taxon>Phytoactinopolyspora</taxon>
    </lineage>
</organism>
<comment type="caution">
    <text evidence="2">The sequence shown here is derived from an EMBL/GenBank/DDBJ whole genome shotgun (WGS) entry which is preliminary data.</text>
</comment>
<dbReference type="AlphaFoldDB" id="A0A6L9SH50"/>
<dbReference type="Proteomes" id="UP000475214">
    <property type="component" value="Unassembled WGS sequence"/>
</dbReference>
<accession>A0A6L9SH50</accession>
<dbReference type="EMBL" id="JAAGOA010000025">
    <property type="protein sequence ID" value="NEE03742.1"/>
    <property type="molecule type" value="Genomic_DNA"/>
</dbReference>
<name>A0A6L9SH50_9ACTN</name>
<protein>
    <submittedName>
        <fullName evidence="2">Uncharacterized protein</fullName>
    </submittedName>
</protein>
<evidence type="ECO:0000313" key="2">
    <source>
        <dbReference type="EMBL" id="NEE03742.1"/>
    </source>
</evidence>
<gene>
    <name evidence="2" type="ORF">G1H10_26595</name>
</gene>